<sequence length="316" mass="37726">MINNSNNINNYYIKINNNNLFINKLKKNIIDSNNIKNIIYIKKTPKYIDTYIKKNYKKIIKINKNINKNIIKKINRDDFDLLFDFSKEQIKITKNPIYGLIIKNKSKNINKILYYNNKIIKSIIINNYTLKTINKLYVYINEKNIFEFTNKFYNILNQKKKNNYISSKYILLIIYNSIIFSSIYIHNSNYLISNILIIAKKISNFVQIIKNNDKIINKKNIISLYNINIINNSLLKCNLKEYNYIPIPINISSYIKKKENSNILLFNNTINNTIKFINKIFIKEKINWSIDSKINIIFSKLLPIGSGWYRLFYNKN</sequence>
<name>A0A455QY64_BABRO</name>
<dbReference type="AlphaFoldDB" id="A0A455QY64"/>
<keyword evidence="1" id="KW-0472">Membrane</keyword>
<dbReference type="SUPFAM" id="SSF64484">
    <property type="entry name" value="beta and beta-prime subunits of DNA dependent RNA-polymerase"/>
    <property type="match status" value="1"/>
</dbReference>
<evidence type="ECO:0000256" key="1">
    <source>
        <dbReference type="SAM" id="Phobius"/>
    </source>
</evidence>
<keyword evidence="1" id="KW-0812">Transmembrane</keyword>
<organism evidence="2">
    <name type="scientific">Babesia rodhaini</name>
    <dbReference type="NCBI Taxonomy" id="5870"/>
    <lineage>
        <taxon>Eukaryota</taxon>
        <taxon>Sar</taxon>
        <taxon>Alveolata</taxon>
        <taxon>Apicomplexa</taxon>
        <taxon>Aconoidasida</taxon>
        <taxon>Piroplasmida</taxon>
        <taxon>Babesiidae</taxon>
        <taxon>Babesia</taxon>
    </lineage>
</organism>
<keyword evidence="1" id="KW-1133">Transmembrane helix</keyword>
<proteinExistence type="predicted"/>
<protein>
    <submittedName>
        <fullName evidence="2">RNA polymerase C2b</fullName>
    </submittedName>
</protein>
<gene>
    <name evidence="2" type="primary">rpoC2b</name>
</gene>
<accession>A0A455QY64</accession>
<reference evidence="2" key="1">
    <citation type="submission" date="2011-08" db="EMBL/GenBank/DDBJ databases">
        <title>Complete nucleotide sequence of the plastid genome from the apicomplexan parasite Babesia rodhaini.</title>
        <authorList>
            <person name="Hikosaka K."/>
            <person name="Arisue N."/>
            <person name="Tsuji N."/>
            <person name="Horii T."/>
            <person name="Kita K."/>
            <person name="Tanabe K."/>
        </authorList>
    </citation>
    <scope>NUCLEOTIDE SEQUENCE</scope>
    <source>
        <strain evidence="2">Australian</strain>
    </source>
</reference>
<feature type="transmembrane region" description="Helical" evidence="1">
    <location>
        <begin position="169"/>
        <end position="185"/>
    </location>
</feature>
<dbReference type="EMBL" id="AB665055">
    <property type="protein sequence ID" value="BBD21422.1"/>
    <property type="molecule type" value="Genomic_DNA"/>
</dbReference>
<evidence type="ECO:0000313" key="2">
    <source>
        <dbReference type="EMBL" id="BBD21422.1"/>
    </source>
</evidence>